<keyword evidence="3" id="KW-0061">Asparagine biosynthesis</keyword>
<reference evidence="7" key="1">
    <citation type="submission" date="2016-10" db="EMBL/GenBank/DDBJ databases">
        <authorList>
            <person name="Varghese N."/>
            <person name="Submissions S."/>
        </authorList>
    </citation>
    <scope>NUCLEOTIDE SEQUENCE [LARGE SCALE GENOMIC DNA]</scope>
    <source>
        <strain evidence="7">DSM 45501</strain>
    </source>
</reference>
<dbReference type="GO" id="GO:0005829">
    <property type="term" value="C:cytosol"/>
    <property type="evidence" value="ECO:0007669"/>
    <property type="project" value="TreeGrafter"/>
</dbReference>
<evidence type="ECO:0000313" key="6">
    <source>
        <dbReference type="EMBL" id="SFT78798.1"/>
    </source>
</evidence>
<dbReference type="Proteomes" id="UP000199165">
    <property type="component" value="Unassembled WGS sequence"/>
</dbReference>
<dbReference type="InterPro" id="IPR001962">
    <property type="entry name" value="Asn_synthase"/>
</dbReference>
<dbReference type="EMBL" id="FPAT01000008">
    <property type="protein sequence ID" value="SFT78798.1"/>
    <property type="molecule type" value="Genomic_DNA"/>
</dbReference>
<sequence length="270" mass="31252">MVAARDMPIRLGDMDNSLYLLFREIRRHSTVALSGESADEVFGGYRWFHDAETRWADNFPWINSLGVGHWARSPLLRPELAESLDVESYVADSYRSALRDVPRLDSENGVEARMRELCYPHLSRFVQYLLDRKDRTSMATGLEVRVPFCDHRLVEYVFNTPWSLKTFDSKEKSLLRSATADLLPDWVAQRTKSPYPSTQDDLYVGELQRQTGDVLADPNDRVNDLINGDWFRPMTNVATTEITTPARNDMERLLDLSVWLKQHSPELKFH</sequence>
<organism evidence="6 7">
    <name type="scientific">Actinopolyspora righensis</name>
    <dbReference type="NCBI Taxonomy" id="995060"/>
    <lineage>
        <taxon>Bacteria</taxon>
        <taxon>Bacillati</taxon>
        <taxon>Actinomycetota</taxon>
        <taxon>Actinomycetes</taxon>
        <taxon>Actinopolysporales</taxon>
        <taxon>Actinopolysporaceae</taxon>
        <taxon>Actinopolyspora</taxon>
        <taxon>Actinopolyspora alba group</taxon>
    </lineage>
</organism>
<name>A0A1I7AV65_9ACTN</name>
<dbReference type="PANTHER" id="PTHR43284:SF1">
    <property type="entry name" value="ASPARAGINE SYNTHETASE"/>
    <property type="match status" value="1"/>
</dbReference>
<proteinExistence type="predicted"/>
<dbReference type="Gene3D" id="3.40.50.620">
    <property type="entry name" value="HUPs"/>
    <property type="match status" value="1"/>
</dbReference>
<comment type="pathway">
    <text evidence="1">Amino-acid biosynthesis; L-asparagine biosynthesis; L-asparagine from L-aspartate (L-Gln route): step 1/1.</text>
</comment>
<gene>
    <name evidence="6" type="ORF">SAMN04487904_108122</name>
</gene>
<dbReference type="RefSeq" id="WP_281246449.1">
    <property type="nucleotide sequence ID" value="NZ_FPAT01000008.1"/>
</dbReference>
<comment type="catalytic activity">
    <reaction evidence="4">
        <text>L-aspartate + L-glutamine + ATP + H2O = L-asparagine + L-glutamate + AMP + diphosphate + H(+)</text>
        <dbReference type="Rhea" id="RHEA:12228"/>
        <dbReference type="ChEBI" id="CHEBI:15377"/>
        <dbReference type="ChEBI" id="CHEBI:15378"/>
        <dbReference type="ChEBI" id="CHEBI:29985"/>
        <dbReference type="ChEBI" id="CHEBI:29991"/>
        <dbReference type="ChEBI" id="CHEBI:30616"/>
        <dbReference type="ChEBI" id="CHEBI:33019"/>
        <dbReference type="ChEBI" id="CHEBI:58048"/>
        <dbReference type="ChEBI" id="CHEBI:58359"/>
        <dbReference type="ChEBI" id="CHEBI:456215"/>
        <dbReference type="EC" id="6.3.5.4"/>
    </reaction>
</comment>
<dbReference type="GO" id="GO:0006529">
    <property type="term" value="P:asparagine biosynthetic process"/>
    <property type="evidence" value="ECO:0007669"/>
    <property type="project" value="UniProtKB-KW"/>
</dbReference>
<evidence type="ECO:0000256" key="3">
    <source>
        <dbReference type="ARBA" id="ARBA00022888"/>
    </source>
</evidence>
<dbReference type="InterPro" id="IPR051786">
    <property type="entry name" value="ASN_synthetase/amidase"/>
</dbReference>
<dbReference type="InterPro" id="IPR014729">
    <property type="entry name" value="Rossmann-like_a/b/a_fold"/>
</dbReference>
<protein>
    <recommendedName>
        <fullName evidence="2">asparagine synthase (glutamine-hydrolyzing)</fullName>
        <ecNumber evidence="2">6.3.5.4</ecNumber>
    </recommendedName>
</protein>
<dbReference type="STRING" id="995060.SAMN04487904_108122"/>
<evidence type="ECO:0000259" key="5">
    <source>
        <dbReference type="Pfam" id="PF00733"/>
    </source>
</evidence>
<keyword evidence="3" id="KW-0028">Amino-acid biosynthesis</keyword>
<evidence type="ECO:0000256" key="4">
    <source>
        <dbReference type="ARBA" id="ARBA00048741"/>
    </source>
</evidence>
<dbReference type="PANTHER" id="PTHR43284">
    <property type="entry name" value="ASPARAGINE SYNTHETASE (GLUTAMINE-HYDROLYZING)"/>
    <property type="match status" value="1"/>
</dbReference>
<dbReference type="AlphaFoldDB" id="A0A1I7AV65"/>
<evidence type="ECO:0000256" key="2">
    <source>
        <dbReference type="ARBA" id="ARBA00012737"/>
    </source>
</evidence>
<accession>A0A1I7AV65</accession>
<evidence type="ECO:0000256" key="1">
    <source>
        <dbReference type="ARBA" id="ARBA00005187"/>
    </source>
</evidence>
<dbReference type="Pfam" id="PF00733">
    <property type="entry name" value="Asn_synthase"/>
    <property type="match status" value="1"/>
</dbReference>
<feature type="domain" description="Asparagine synthetase" evidence="5">
    <location>
        <begin position="4"/>
        <end position="260"/>
    </location>
</feature>
<dbReference type="GO" id="GO:0004066">
    <property type="term" value="F:asparagine synthase (glutamine-hydrolyzing) activity"/>
    <property type="evidence" value="ECO:0007669"/>
    <property type="project" value="UniProtKB-EC"/>
</dbReference>
<dbReference type="SUPFAM" id="SSF52402">
    <property type="entry name" value="Adenine nucleotide alpha hydrolases-like"/>
    <property type="match status" value="1"/>
</dbReference>
<evidence type="ECO:0000313" key="7">
    <source>
        <dbReference type="Proteomes" id="UP000199165"/>
    </source>
</evidence>
<dbReference type="CDD" id="cd01991">
    <property type="entry name" value="Asn_synthase_B_C"/>
    <property type="match status" value="1"/>
</dbReference>
<keyword evidence="7" id="KW-1185">Reference proteome</keyword>
<dbReference type="EC" id="6.3.5.4" evidence="2"/>